<dbReference type="OrthoDB" id="991447at2759"/>
<evidence type="ECO:0000313" key="1">
    <source>
        <dbReference type="EMBL" id="GMI89756.1"/>
    </source>
</evidence>
<dbReference type="PANTHER" id="PTHR35317:SF31">
    <property type="entry name" value="DUF4219 DOMAIN-CONTAINING PROTEIN"/>
    <property type="match status" value="1"/>
</dbReference>
<gene>
    <name evidence="1" type="ORF">HRI_002644900</name>
</gene>
<dbReference type="EMBL" id="BSYR01000023">
    <property type="protein sequence ID" value="GMI89756.1"/>
    <property type="molecule type" value="Genomic_DNA"/>
</dbReference>
<accession>A0A9W7I737</accession>
<dbReference type="Proteomes" id="UP001165190">
    <property type="component" value="Unassembled WGS sequence"/>
</dbReference>
<name>A0A9W7I737_HIBTR</name>
<reference evidence="1" key="1">
    <citation type="submission" date="2023-05" db="EMBL/GenBank/DDBJ databases">
        <title>Genome and transcriptome analyses reveal genes involved in the formation of fine ridges on petal epidermal cells in Hibiscus trionum.</title>
        <authorList>
            <person name="Koshimizu S."/>
            <person name="Masuda S."/>
            <person name="Ishii T."/>
            <person name="Shirasu K."/>
            <person name="Hoshino A."/>
            <person name="Arita M."/>
        </authorList>
    </citation>
    <scope>NUCLEOTIDE SEQUENCE</scope>
    <source>
        <strain evidence="1">Hamamatsu line</strain>
    </source>
</reference>
<evidence type="ECO:0000313" key="2">
    <source>
        <dbReference type="Proteomes" id="UP001165190"/>
    </source>
</evidence>
<comment type="caution">
    <text evidence="1">The sequence shown here is derived from an EMBL/GenBank/DDBJ whole genome shotgun (WGS) entry which is preliminary data.</text>
</comment>
<dbReference type="Pfam" id="PF14223">
    <property type="entry name" value="Retrotran_gag_2"/>
    <property type="match status" value="1"/>
</dbReference>
<proteinExistence type="predicted"/>
<keyword evidence="2" id="KW-1185">Reference proteome</keyword>
<dbReference type="PANTHER" id="PTHR35317">
    <property type="entry name" value="OS04G0629600 PROTEIN"/>
    <property type="match status" value="1"/>
</dbReference>
<dbReference type="AlphaFoldDB" id="A0A9W7I737"/>
<protein>
    <recommendedName>
        <fullName evidence="3">DUF4219 domain-containing protein</fullName>
    </recommendedName>
</protein>
<organism evidence="1 2">
    <name type="scientific">Hibiscus trionum</name>
    <name type="common">Flower of an hour</name>
    <dbReference type="NCBI Taxonomy" id="183268"/>
    <lineage>
        <taxon>Eukaryota</taxon>
        <taxon>Viridiplantae</taxon>
        <taxon>Streptophyta</taxon>
        <taxon>Embryophyta</taxon>
        <taxon>Tracheophyta</taxon>
        <taxon>Spermatophyta</taxon>
        <taxon>Magnoliopsida</taxon>
        <taxon>eudicotyledons</taxon>
        <taxon>Gunneridae</taxon>
        <taxon>Pentapetalae</taxon>
        <taxon>rosids</taxon>
        <taxon>malvids</taxon>
        <taxon>Malvales</taxon>
        <taxon>Malvaceae</taxon>
        <taxon>Malvoideae</taxon>
        <taxon>Hibiscus</taxon>
    </lineage>
</organism>
<sequence length="107" mass="12076">MASSNAPSTCVPILTGIHYHVWAVKMKVYLRSLGLWKVVETDEEPSALSANPTLVQLKAYDEEMLKKDRALTCIHSGLAYHIFTSIMDLETPKGVWDKLKENMKEVI</sequence>
<evidence type="ECO:0008006" key="3">
    <source>
        <dbReference type="Google" id="ProtNLM"/>
    </source>
</evidence>